<protein>
    <submittedName>
        <fullName evidence="1">Uncharacterized protein</fullName>
    </submittedName>
</protein>
<accession>A0ABQ1MV16</accession>
<proteinExistence type="predicted"/>
<sequence length="129" mass="14765">MMTQTTMKNKIGSSQVLFIPDLKIFAENLHNNFQNSDYSSGLVEYDPTVLENLLNSKIDILDRNDLVYNYIFDLLQNKNFIAISEFLKDAIKCRKHLHNSILKSITVILNGVNKENISSLLSSIEVELE</sequence>
<reference evidence="2" key="1">
    <citation type="journal article" date="2019" name="Int. J. Syst. Evol. Microbiol.">
        <title>The Global Catalogue of Microorganisms (GCM) 10K type strain sequencing project: providing services to taxonomists for standard genome sequencing and annotation.</title>
        <authorList>
            <consortium name="The Broad Institute Genomics Platform"/>
            <consortium name="The Broad Institute Genome Sequencing Center for Infectious Disease"/>
            <person name="Wu L."/>
            <person name="Ma J."/>
        </authorList>
    </citation>
    <scope>NUCLEOTIDE SEQUENCE [LARGE SCALE GENOMIC DNA]</scope>
    <source>
        <strain evidence="2">CGMCC 1.10832</strain>
    </source>
</reference>
<evidence type="ECO:0000313" key="1">
    <source>
        <dbReference type="EMBL" id="GGC47471.1"/>
    </source>
</evidence>
<dbReference type="Proteomes" id="UP000636010">
    <property type="component" value="Unassembled WGS sequence"/>
</dbReference>
<comment type="caution">
    <text evidence="1">The sequence shown here is derived from an EMBL/GenBank/DDBJ whole genome shotgun (WGS) entry which is preliminary data.</text>
</comment>
<keyword evidence="2" id="KW-1185">Reference proteome</keyword>
<organism evidence="1 2">
    <name type="scientific">Marivirga lumbricoides</name>
    <dbReference type="NCBI Taxonomy" id="1046115"/>
    <lineage>
        <taxon>Bacteria</taxon>
        <taxon>Pseudomonadati</taxon>
        <taxon>Bacteroidota</taxon>
        <taxon>Cytophagia</taxon>
        <taxon>Cytophagales</taxon>
        <taxon>Marivirgaceae</taxon>
        <taxon>Marivirga</taxon>
    </lineage>
</organism>
<dbReference type="RefSeq" id="WP_188466238.1">
    <property type="nucleotide sequence ID" value="NZ_BMEC01000012.1"/>
</dbReference>
<evidence type="ECO:0000313" key="2">
    <source>
        <dbReference type="Proteomes" id="UP000636010"/>
    </source>
</evidence>
<gene>
    <name evidence="1" type="ORF">GCM10011506_36320</name>
</gene>
<dbReference type="EMBL" id="BMEC01000012">
    <property type="protein sequence ID" value="GGC47471.1"/>
    <property type="molecule type" value="Genomic_DNA"/>
</dbReference>
<name>A0ABQ1MV16_9BACT</name>